<proteinExistence type="predicted"/>
<evidence type="ECO:0000313" key="1">
    <source>
        <dbReference type="EMBL" id="MFD1321111.1"/>
    </source>
</evidence>
<dbReference type="EMBL" id="JBHTMP010000009">
    <property type="protein sequence ID" value="MFD1321111.1"/>
    <property type="molecule type" value="Genomic_DNA"/>
</dbReference>
<evidence type="ECO:0000313" key="2">
    <source>
        <dbReference type="Proteomes" id="UP001597260"/>
    </source>
</evidence>
<keyword evidence="2" id="KW-1185">Reference proteome</keyword>
<accession>A0ABW3YBT6</accession>
<gene>
    <name evidence="1" type="ORF">ACFQ4H_08425</name>
</gene>
<comment type="caution">
    <text evidence="1">The sequence shown here is derived from an EMBL/GenBank/DDBJ whole genome shotgun (WGS) entry which is preliminary data.</text>
</comment>
<protein>
    <submittedName>
        <fullName evidence="1">Uncharacterized protein</fullName>
    </submittedName>
</protein>
<dbReference type="RefSeq" id="WP_377568936.1">
    <property type="nucleotide sequence ID" value="NZ_JBHTMP010000009.1"/>
</dbReference>
<reference evidence="2" key="1">
    <citation type="journal article" date="2019" name="Int. J. Syst. Evol. Microbiol.">
        <title>The Global Catalogue of Microorganisms (GCM) 10K type strain sequencing project: providing services to taxonomists for standard genome sequencing and annotation.</title>
        <authorList>
            <consortium name="The Broad Institute Genomics Platform"/>
            <consortium name="The Broad Institute Genome Sequencing Center for Infectious Disease"/>
            <person name="Wu L."/>
            <person name="Ma J."/>
        </authorList>
    </citation>
    <scope>NUCLEOTIDE SEQUENCE [LARGE SCALE GENOMIC DNA]</scope>
    <source>
        <strain evidence="2">JCM 31037</strain>
    </source>
</reference>
<organism evidence="1 2">
    <name type="scientific">Micromonospora sonneratiae</name>
    <dbReference type="NCBI Taxonomy" id="1184706"/>
    <lineage>
        <taxon>Bacteria</taxon>
        <taxon>Bacillati</taxon>
        <taxon>Actinomycetota</taxon>
        <taxon>Actinomycetes</taxon>
        <taxon>Micromonosporales</taxon>
        <taxon>Micromonosporaceae</taxon>
        <taxon>Micromonospora</taxon>
    </lineage>
</organism>
<dbReference type="Proteomes" id="UP001597260">
    <property type="component" value="Unassembled WGS sequence"/>
</dbReference>
<sequence length="66" mass="7676">MRLYTKWSRPVVGPLGPEDPRDYKNAYRDRLDQMPIDEPTRGELIDEVVRMYRQACAVLGVPPRST</sequence>
<name>A0ABW3YBT6_9ACTN</name>